<organism evidence="1 2">
    <name type="scientific">Dryococelus australis</name>
    <dbReference type="NCBI Taxonomy" id="614101"/>
    <lineage>
        <taxon>Eukaryota</taxon>
        <taxon>Metazoa</taxon>
        <taxon>Ecdysozoa</taxon>
        <taxon>Arthropoda</taxon>
        <taxon>Hexapoda</taxon>
        <taxon>Insecta</taxon>
        <taxon>Pterygota</taxon>
        <taxon>Neoptera</taxon>
        <taxon>Polyneoptera</taxon>
        <taxon>Phasmatodea</taxon>
        <taxon>Verophasmatodea</taxon>
        <taxon>Anareolatae</taxon>
        <taxon>Phasmatidae</taxon>
        <taxon>Eurycanthinae</taxon>
        <taxon>Dryococelus</taxon>
    </lineage>
</organism>
<dbReference type="Proteomes" id="UP001159363">
    <property type="component" value="Chromosome 6"/>
</dbReference>
<comment type="caution">
    <text evidence="1">The sequence shown here is derived from an EMBL/GenBank/DDBJ whole genome shotgun (WGS) entry which is preliminary data.</text>
</comment>
<sequence>MWGGIWTDMFIEQTLMKSTKGRSGITHGGGMMENQRASWVLSHSTCSAVTMAIHLLTKSRHFDSQLHVELLSVRQSRDLQDIRKMVVLFFTSQPFQPRQCIRKTDKSALARHLDGVTSDNASNIHCDTYHVLDGGTLLQLVVWLTAVTYSDFSLIQKPH</sequence>
<gene>
    <name evidence="1" type="ORF">PR048_020057</name>
</gene>
<reference evidence="1 2" key="1">
    <citation type="submission" date="2023-02" db="EMBL/GenBank/DDBJ databases">
        <title>LHISI_Scaffold_Assembly.</title>
        <authorList>
            <person name="Stuart O.P."/>
            <person name="Cleave R."/>
            <person name="Magrath M.J.L."/>
            <person name="Mikheyev A.S."/>
        </authorList>
    </citation>
    <scope>NUCLEOTIDE SEQUENCE [LARGE SCALE GENOMIC DNA]</scope>
    <source>
        <strain evidence="1">Daus_M_001</strain>
        <tissue evidence="1">Leg muscle</tissue>
    </source>
</reference>
<evidence type="ECO:0000313" key="1">
    <source>
        <dbReference type="EMBL" id="KAJ8879449.1"/>
    </source>
</evidence>
<protein>
    <submittedName>
        <fullName evidence="1">Uncharacterized protein</fullName>
    </submittedName>
</protein>
<proteinExistence type="predicted"/>
<accession>A0ABQ9H577</accession>
<dbReference type="EMBL" id="JARBHB010000007">
    <property type="protein sequence ID" value="KAJ8879449.1"/>
    <property type="molecule type" value="Genomic_DNA"/>
</dbReference>
<keyword evidence="2" id="KW-1185">Reference proteome</keyword>
<name>A0ABQ9H577_9NEOP</name>
<evidence type="ECO:0000313" key="2">
    <source>
        <dbReference type="Proteomes" id="UP001159363"/>
    </source>
</evidence>